<evidence type="ECO:0000313" key="2">
    <source>
        <dbReference type="Proteomes" id="UP001055072"/>
    </source>
</evidence>
<evidence type="ECO:0000313" key="1">
    <source>
        <dbReference type="EMBL" id="KAI0085296.1"/>
    </source>
</evidence>
<protein>
    <submittedName>
        <fullName evidence="1">Uncharacterized protein</fullName>
    </submittedName>
</protein>
<accession>A0ACB8TTD1</accession>
<proteinExistence type="predicted"/>
<comment type="caution">
    <text evidence="1">The sequence shown here is derived from an EMBL/GenBank/DDBJ whole genome shotgun (WGS) entry which is preliminary data.</text>
</comment>
<sequence length="455" mass="50823">MSIRPLPVTSVPAYHCSVISESDIFEQLDEHSKEVLRSKRAVIFPEEEFFHRLTCDYRLLKLNPNVEWVHYAPTASIFSVFAQTFIFPGGYVRYTPQPAFRAGSSTTAAPRPRTYRAPDSAGVLIKTTKDLKKNFELLWWCEEKPIELSFAMSLRSTSFQQREVVKQMNTQAAYAFIDYFTKGSGAAAADGLDTSNDNHDSRPLPDNVPRPEKQADCGIYAFLITGDHFTLFHYVRPANWEVLHAEELAKDKFRPESLASYIKPEVVMFNEQILDNAGTSFSPQMFYAFELLRRAINPTYTQPSYFHPHVDLDVKADIPLKSKQPIEETIELVASAEDQCDEILNSPVSVGDSEGSLYIPTSKSRNPCSFSPPGTRSTSRLKKLQTNMNLEPAEHQHTALPSPSQAQAGTSGNVQEQTTESEDDAVGSRDLDLDEVLIPKLQGITLSSGGSNVKA</sequence>
<name>A0ACB8TTD1_9APHY</name>
<reference evidence="1" key="1">
    <citation type="journal article" date="2021" name="Environ. Microbiol.">
        <title>Gene family expansions and transcriptome signatures uncover fungal adaptations to wood decay.</title>
        <authorList>
            <person name="Hage H."/>
            <person name="Miyauchi S."/>
            <person name="Viragh M."/>
            <person name="Drula E."/>
            <person name="Min B."/>
            <person name="Chaduli D."/>
            <person name="Navarro D."/>
            <person name="Favel A."/>
            <person name="Norest M."/>
            <person name="Lesage-Meessen L."/>
            <person name="Balint B."/>
            <person name="Merenyi Z."/>
            <person name="de Eugenio L."/>
            <person name="Morin E."/>
            <person name="Martinez A.T."/>
            <person name="Baldrian P."/>
            <person name="Stursova M."/>
            <person name="Martinez M.J."/>
            <person name="Novotny C."/>
            <person name="Magnuson J.K."/>
            <person name="Spatafora J.W."/>
            <person name="Maurice S."/>
            <person name="Pangilinan J."/>
            <person name="Andreopoulos W."/>
            <person name="LaButti K."/>
            <person name="Hundley H."/>
            <person name="Na H."/>
            <person name="Kuo A."/>
            <person name="Barry K."/>
            <person name="Lipzen A."/>
            <person name="Henrissat B."/>
            <person name="Riley R."/>
            <person name="Ahrendt S."/>
            <person name="Nagy L.G."/>
            <person name="Grigoriev I.V."/>
            <person name="Martin F."/>
            <person name="Rosso M.N."/>
        </authorList>
    </citation>
    <scope>NUCLEOTIDE SEQUENCE</scope>
    <source>
        <strain evidence="1">CBS 384.51</strain>
    </source>
</reference>
<organism evidence="1 2">
    <name type="scientific">Irpex rosettiformis</name>
    <dbReference type="NCBI Taxonomy" id="378272"/>
    <lineage>
        <taxon>Eukaryota</taxon>
        <taxon>Fungi</taxon>
        <taxon>Dikarya</taxon>
        <taxon>Basidiomycota</taxon>
        <taxon>Agaricomycotina</taxon>
        <taxon>Agaricomycetes</taxon>
        <taxon>Polyporales</taxon>
        <taxon>Irpicaceae</taxon>
        <taxon>Irpex</taxon>
    </lineage>
</organism>
<keyword evidence="2" id="KW-1185">Reference proteome</keyword>
<dbReference type="Proteomes" id="UP001055072">
    <property type="component" value="Unassembled WGS sequence"/>
</dbReference>
<dbReference type="EMBL" id="MU274932">
    <property type="protein sequence ID" value="KAI0085296.1"/>
    <property type="molecule type" value="Genomic_DNA"/>
</dbReference>
<gene>
    <name evidence="1" type="ORF">BDY19DRAFT_1059658</name>
</gene>